<feature type="domain" description="AMP-binding enzyme C-terminal" evidence="2">
    <location>
        <begin position="11"/>
        <end position="66"/>
    </location>
</feature>
<dbReference type="GO" id="GO:0050218">
    <property type="term" value="F:propionate-CoA ligase activity"/>
    <property type="evidence" value="ECO:0007669"/>
    <property type="project" value="TreeGrafter"/>
</dbReference>
<dbReference type="SUPFAM" id="SSF56801">
    <property type="entry name" value="Acetyl-CoA synthetase-like"/>
    <property type="match status" value="1"/>
</dbReference>
<dbReference type="EMBL" id="JARAWC010000060">
    <property type="protein sequence ID" value="MDX2966517.1"/>
    <property type="molecule type" value="Genomic_DNA"/>
</dbReference>
<name>A0AAP6BL59_9ACTN</name>
<dbReference type="GeneID" id="94359589"/>
<dbReference type="Gene3D" id="3.30.300.30">
    <property type="match status" value="1"/>
</dbReference>
<dbReference type="Proteomes" id="UP001272987">
    <property type="component" value="Unassembled WGS sequence"/>
</dbReference>
<sequence>MRRHRRRRRPEGQVPHGFVVLKAGISRDATEVEVELVQLVRTCIGAVAALKDIAVVAALPKTRSGKTMRGIADGRDKPIPSTVGNPGVIETLRPVLRRDRHTP</sequence>
<evidence type="ECO:0000259" key="2">
    <source>
        <dbReference type="Pfam" id="PF13193"/>
    </source>
</evidence>
<dbReference type="PANTHER" id="PTHR43347">
    <property type="entry name" value="ACYL-COA SYNTHETASE"/>
    <property type="match status" value="1"/>
</dbReference>
<protein>
    <recommendedName>
        <fullName evidence="2">AMP-binding enzyme C-terminal domain-containing protein</fullName>
    </recommendedName>
</protein>
<evidence type="ECO:0000313" key="4">
    <source>
        <dbReference type="EMBL" id="MDX3025888.1"/>
    </source>
</evidence>
<dbReference type="InterPro" id="IPR045851">
    <property type="entry name" value="AMP-bd_C_sf"/>
</dbReference>
<comment type="caution">
    <text evidence="3">The sequence shown here is derived from an EMBL/GenBank/DDBJ whole genome shotgun (WGS) entry which is preliminary data.</text>
</comment>
<dbReference type="Pfam" id="PF13193">
    <property type="entry name" value="AMP-binding_C"/>
    <property type="match status" value="1"/>
</dbReference>
<evidence type="ECO:0000313" key="6">
    <source>
        <dbReference type="Proteomes" id="UP001282288"/>
    </source>
</evidence>
<dbReference type="EMBL" id="JARAWP010000058">
    <property type="protein sequence ID" value="MDX3025888.1"/>
    <property type="molecule type" value="Genomic_DNA"/>
</dbReference>
<proteinExistence type="predicted"/>
<dbReference type="PANTHER" id="PTHR43347:SF3">
    <property type="entry name" value="ACYL-COA SYNTHETASE SHORT-CHAIN FAMILY MEMBER 3, MITOCHONDRIAL"/>
    <property type="match status" value="1"/>
</dbReference>
<evidence type="ECO:0000313" key="3">
    <source>
        <dbReference type="EMBL" id="MDX2966517.1"/>
    </source>
</evidence>
<dbReference type="RefSeq" id="WP_223786330.1">
    <property type="nucleotide sequence ID" value="NZ_BCML01000081.1"/>
</dbReference>
<dbReference type="InterPro" id="IPR025110">
    <property type="entry name" value="AMP-bd_C"/>
</dbReference>
<dbReference type="AlphaFoldDB" id="A0AAP6BL59"/>
<evidence type="ECO:0000313" key="5">
    <source>
        <dbReference type="Proteomes" id="UP001272987"/>
    </source>
</evidence>
<keyword evidence="5" id="KW-1185">Reference proteome</keyword>
<dbReference type="Proteomes" id="UP001282288">
    <property type="component" value="Unassembled WGS sequence"/>
</dbReference>
<accession>A0AAP6BL59</accession>
<gene>
    <name evidence="3" type="ORF">PV399_43475</name>
    <name evidence="4" type="ORF">PV666_49750</name>
</gene>
<organism evidence="3 6">
    <name type="scientific">Streptomyces acidiscabies</name>
    <dbReference type="NCBI Taxonomy" id="42234"/>
    <lineage>
        <taxon>Bacteria</taxon>
        <taxon>Bacillati</taxon>
        <taxon>Actinomycetota</taxon>
        <taxon>Actinomycetes</taxon>
        <taxon>Kitasatosporales</taxon>
        <taxon>Streptomycetaceae</taxon>
        <taxon>Streptomyces</taxon>
    </lineage>
</organism>
<feature type="region of interest" description="Disordered" evidence="1">
    <location>
        <begin position="64"/>
        <end position="103"/>
    </location>
</feature>
<evidence type="ECO:0000256" key="1">
    <source>
        <dbReference type="SAM" id="MobiDB-lite"/>
    </source>
</evidence>
<reference evidence="3 5" key="1">
    <citation type="journal article" date="2023" name="Microb. Genom.">
        <title>Mesoterricola silvestris gen. nov., sp. nov., Mesoterricola sediminis sp. nov., Geothrix oryzae sp. nov., Geothrix edaphica sp. nov., Geothrix rubra sp. nov., and Geothrix limicola sp. nov., six novel members of Acidobacteriota isolated from soils.</title>
        <authorList>
            <person name="Weisberg A.J."/>
            <person name="Pearce E."/>
            <person name="Kramer C.G."/>
            <person name="Chang J.H."/>
            <person name="Clarke C.R."/>
        </authorList>
    </citation>
    <scope>NUCLEOTIDE SEQUENCE</scope>
    <source>
        <strain evidence="4 5">NB05-1H</strain>
        <strain evidence="3">NRRL_B-16521</strain>
    </source>
</reference>